<comment type="caution">
    <text evidence="2">The sequence shown here is derived from an EMBL/GenBank/DDBJ whole genome shotgun (WGS) entry which is preliminary data.</text>
</comment>
<dbReference type="EMBL" id="JAAMPI010001227">
    <property type="protein sequence ID" value="KAF4626094.1"/>
    <property type="molecule type" value="Genomic_DNA"/>
</dbReference>
<dbReference type="Proteomes" id="UP000566819">
    <property type="component" value="Unassembled WGS sequence"/>
</dbReference>
<sequence>MDISLLDIKVRESHPRGRDGVALSSTIESTPTPSSSQPGPPLIAATSQSYTISSGAENTTGGPDQSQINVTRVAERPKEDPNTGLWSSLKIGWKTPSLMIIETKQTSCQIFQVLYTLNTTYENGDRTLSLDTVLQEPINEIDDCIFSIKFTFQSTQPGQTKPMQRIMRMPQTPNSGLLDSFAATISSLGFLKLTKI</sequence>
<gene>
    <name evidence="2" type="ORF">G7Y89_g12066</name>
</gene>
<proteinExistence type="predicted"/>
<keyword evidence="3" id="KW-1185">Reference proteome</keyword>
<evidence type="ECO:0000313" key="3">
    <source>
        <dbReference type="Proteomes" id="UP000566819"/>
    </source>
</evidence>
<name>A0A8H4RC98_9HELO</name>
<feature type="compositionally biased region" description="Low complexity" evidence="1">
    <location>
        <begin position="24"/>
        <end position="37"/>
    </location>
</feature>
<protein>
    <submittedName>
        <fullName evidence="2">Uncharacterized protein</fullName>
    </submittedName>
</protein>
<dbReference type="AlphaFoldDB" id="A0A8H4RC98"/>
<evidence type="ECO:0000256" key="1">
    <source>
        <dbReference type="SAM" id="MobiDB-lite"/>
    </source>
</evidence>
<evidence type="ECO:0000313" key="2">
    <source>
        <dbReference type="EMBL" id="KAF4626094.1"/>
    </source>
</evidence>
<feature type="region of interest" description="Disordered" evidence="1">
    <location>
        <begin position="14"/>
        <end position="41"/>
    </location>
</feature>
<reference evidence="2 3" key="1">
    <citation type="submission" date="2020-03" db="EMBL/GenBank/DDBJ databases">
        <title>Draft Genome Sequence of Cudoniella acicularis.</title>
        <authorList>
            <person name="Buettner E."/>
            <person name="Kellner H."/>
        </authorList>
    </citation>
    <scope>NUCLEOTIDE SEQUENCE [LARGE SCALE GENOMIC DNA]</scope>
    <source>
        <strain evidence="2 3">DSM 108380</strain>
    </source>
</reference>
<organism evidence="2 3">
    <name type="scientific">Cudoniella acicularis</name>
    <dbReference type="NCBI Taxonomy" id="354080"/>
    <lineage>
        <taxon>Eukaryota</taxon>
        <taxon>Fungi</taxon>
        <taxon>Dikarya</taxon>
        <taxon>Ascomycota</taxon>
        <taxon>Pezizomycotina</taxon>
        <taxon>Leotiomycetes</taxon>
        <taxon>Helotiales</taxon>
        <taxon>Tricladiaceae</taxon>
        <taxon>Cudoniella</taxon>
    </lineage>
</organism>
<accession>A0A8H4RC98</accession>